<gene>
    <name evidence="1" type="ORF">GUITHDRAFT_99000</name>
</gene>
<dbReference type="KEGG" id="gtt:GUITHDRAFT_99000"/>
<reference evidence="2" key="3">
    <citation type="submission" date="2015-06" db="UniProtKB">
        <authorList>
            <consortium name="EnsemblProtists"/>
        </authorList>
    </citation>
    <scope>IDENTIFICATION</scope>
</reference>
<protein>
    <submittedName>
        <fullName evidence="1 2">Uncharacterized protein</fullName>
    </submittedName>
</protein>
<organism evidence="1">
    <name type="scientific">Guillardia theta (strain CCMP2712)</name>
    <name type="common">Cryptophyte</name>
    <dbReference type="NCBI Taxonomy" id="905079"/>
    <lineage>
        <taxon>Eukaryota</taxon>
        <taxon>Cryptophyceae</taxon>
        <taxon>Pyrenomonadales</taxon>
        <taxon>Geminigeraceae</taxon>
        <taxon>Guillardia</taxon>
    </lineage>
</organism>
<evidence type="ECO:0000313" key="3">
    <source>
        <dbReference type="Proteomes" id="UP000011087"/>
    </source>
</evidence>
<dbReference type="GeneID" id="17311981"/>
<proteinExistence type="predicted"/>
<keyword evidence="3" id="KW-1185">Reference proteome</keyword>
<evidence type="ECO:0000313" key="1">
    <source>
        <dbReference type="EMBL" id="EKX55221.1"/>
    </source>
</evidence>
<dbReference type="EMBL" id="JH992965">
    <property type="protein sequence ID" value="EKX55221.1"/>
    <property type="molecule type" value="Genomic_DNA"/>
</dbReference>
<reference evidence="3" key="2">
    <citation type="submission" date="2012-11" db="EMBL/GenBank/DDBJ databases">
        <authorList>
            <person name="Kuo A."/>
            <person name="Curtis B.A."/>
            <person name="Tanifuji G."/>
            <person name="Burki F."/>
            <person name="Gruber A."/>
            <person name="Irimia M."/>
            <person name="Maruyama S."/>
            <person name="Arias M.C."/>
            <person name="Ball S.G."/>
            <person name="Gile G.H."/>
            <person name="Hirakawa Y."/>
            <person name="Hopkins J.F."/>
            <person name="Rensing S.A."/>
            <person name="Schmutz J."/>
            <person name="Symeonidi A."/>
            <person name="Elias M."/>
            <person name="Eveleigh R.J."/>
            <person name="Herman E.K."/>
            <person name="Klute M.J."/>
            <person name="Nakayama T."/>
            <person name="Obornik M."/>
            <person name="Reyes-Prieto A."/>
            <person name="Armbrust E.V."/>
            <person name="Aves S.J."/>
            <person name="Beiko R.G."/>
            <person name="Coutinho P."/>
            <person name="Dacks J.B."/>
            <person name="Durnford D.G."/>
            <person name="Fast N.M."/>
            <person name="Green B.R."/>
            <person name="Grisdale C."/>
            <person name="Hempe F."/>
            <person name="Henrissat B."/>
            <person name="Hoppner M.P."/>
            <person name="Ishida K.-I."/>
            <person name="Kim E."/>
            <person name="Koreny L."/>
            <person name="Kroth P.G."/>
            <person name="Liu Y."/>
            <person name="Malik S.-B."/>
            <person name="Maier U.G."/>
            <person name="McRose D."/>
            <person name="Mock T."/>
            <person name="Neilson J.A."/>
            <person name="Onodera N.T."/>
            <person name="Poole A.M."/>
            <person name="Pritham E.J."/>
            <person name="Richards T.A."/>
            <person name="Rocap G."/>
            <person name="Roy S.W."/>
            <person name="Sarai C."/>
            <person name="Schaack S."/>
            <person name="Shirato S."/>
            <person name="Slamovits C.H."/>
            <person name="Spencer D.F."/>
            <person name="Suzuki S."/>
            <person name="Worden A.Z."/>
            <person name="Zauner S."/>
            <person name="Barry K."/>
            <person name="Bell C."/>
            <person name="Bharti A.K."/>
            <person name="Crow J.A."/>
            <person name="Grimwood J."/>
            <person name="Kramer R."/>
            <person name="Lindquist E."/>
            <person name="Lucas S."/>
            <person name="Salamov A."/>
            <person name="McFadden G.I."/>
            <person name="Lane C.E."/>
            <person name="Keeling P.J."/>
            <person name="Gray M.W."/>
            <person name="Grigoriev I.V."/>
            <person name="Archibald J.M."/>
        </authorList>
    </citation>
    <scope>NUCLEOTIDE SEQUENCE</scope>
    <source>
        <strain evidence="3">CCMP2712</strain>
    </source>
</reference>
<dbReference type="EnsemblProtists" id="EKX55221">
    <property type="protein sequence ID" value="EKX55221"/>
    <property type="gene ID" value="GUITHDRAFT_99000"/>
</dbReference>
<name>L1K322_GUITC</name>
<accession>L1K322</accession>
<sequence length="523" mass="58336">MGPETKKPDEYNTTKREKIILRPSAALPPANVNAKQIANKFTSQIREMHKMCGGRLDLIHMMFCQIAEHNGKPPIPPQSMLLLLELTPEDCKEHPVIVSDVALEKAFAKMIKPEDNADVFYTKVISVVEQQVARSKHATVEIEKLRPAFKELHEACGGSSKALFAFFMELLPEEQRGQYSLPMWVSMVMKLPPQTTHIELDHFTDCFAQAMDSTDTAESILPKVRKHIELNQDPKAAAAKAAEIDRQAKEIAEREKAAQAHAQSGPSAEAVELVNKFATNIKELHSATEGRVSLIHAAFCSVAESNGKPRIPPQAMGSLLELTKEDTMKNPVTASLEQLTKAFAKLVRPEETVENFQSKVVEVVDKCTRRAQHASKQISILSPALTKLHEACEGSSKSLFEFFMDLVPEAQRPGLTQEQWNSLIMKVHPKTEKIPLDVFILSFQDSMDDSDDSSKILPVLEKHIEMLNSGGAARGKTSQEEEATNVNPSAPRTWEALLRKLSQEAKVKLWERVTKENRSLVVN</sequence>
<dbReference type="RefSeq" id="XP_005842201.1">
    <property type="nucleotide sequence ID" value="XM_005842144.1"/>
</dbReference>
<dbReference type="HOGENOM" id="CLU_521232_0_0_1"/>
<dbReference type="PaxDb" id="55529-EKX55221"/>
<evidence type="ECO:0000313" key="2">
    <source>
        <dbReference type="EnsemblProtists" id="EKX55221"/>
    </source>
</evidence>
<dbReference type="Proteomes" id="UP000011087">
    <property type="component" value="Unassembled WGS sequence"/>
</dbReference>
<reference evidence="1 3" key="1">
    <citation type="journal article" date="2012" name="Nature">
        <title>Algal genomes reveal evolutionary mosaicism and the fate of nucleomorphs.</title>
        <authorList>
            <consortium name="DOE Joint Genome Institute"/>
            <person name="Curtis B.A."/>
            <person name="Tanifuji G."/>
            <person name="Burki F."/>
            <person name="Gruber A."/>
            <person name="Irimia M."/>
            <person name="Maruyama S."/>
            <person name="Arias M.C."/>
            <person name="Ball S.G."/>
            <person name="Gile G.H."/>
            <person name="Hirakawa Y."/>
            <person name="Hopkins J.F."/>
            <person name="Kuo A."/>
            <person name="Rensing S.A."/>
            <person name="Schmutz J."/>
            <person name="Symeonidi A."/>
            <person name="Elias M."/>
            <person name="Eveleigh R.J."/>
            <person name="Herman E.K."/>
            <person name="Klute M.J."/>
            <person name="Nakayama T."/>
            <person name="Obornik M."/>
            <person name="Reyes-Prieto A."/>
            <person name="Armbrust E.V."/>
            <person name="Aves S.J."/>
            <person name="Beiko R.G."/>
            <person name="Coutinho P."/>
            <person name="Dacks J.B."/>
            <person name="Durnford D.G."/>
            <person name="Fast N.M."/>
            <person name="Green B.R."/>
            <person name="Grisdale C.J."/>
            <person name="Hempel F."/>
            <person name="Henrissat B."/>
            <person name="Hoppner M.P."/>
            <person name="Ishida K."/>
            <person name="Kim E."/>
            <person name="Koreny L."/>
            <person name="Kroth P.G."/>
            <person name="Liu Y."/>
            <person name="Malik S.B."/>
            <person name="Maier U.G."/>
            <person name="McRose D."/>
            <person name="Mock T."/>
            <person name="Neilson J.A."/>
            <person name="Onodera N.T."/>
            <person name="Poole A.M."/>
            <person name="Pritham E.J."/>
            <person name="Richards T.A."/>
            <person name="Rocap G."/>
            <person name="Roy S.W."/>
            <person name="Sarai C."/>
            <person name="Schaack S."/>
            <person name="Shirato S."/>
            <person name="Slamovits C.H."/>
            <person name="Spencer D.F."/>
            <person name="Suzuki S."/>
            <person name="Worden A.Z."/>
            <person name="Zauner S."/>
            <person name="Barry K."/>
            <person name="Bell C."/>
            <person name="Bharti A.K."/>
            <person name="Crow J.A."/>
            <person name="Grimwood J."/>
            <person name="Kramer R."/>
            <person name="Lindquist E."/>
            <person name="Lucas S."/>
            <person name="Salamov A."/>
            <person name="McFadden G.I."/>
            <person name="Lane C.E."/>
            <person name="Keeling P.J."/>
            <person name="Gray M.W."/>
            <person name="Grigoriev I.V."/>
            <person name="Archibald J.M."/>
        </authorList>
    </citation>
    <scope>NUCLEOTIDE SEQUENCE</scope>
    <source>
        <strain evidence="1 3">CCMP2712</strain>
    </source>
</reference>
<dbReference type="AlphaFoldDB" id="L1K322"/>